<evidence type="ECO:0000256" key="6">
    <source>
        <dbReference type="HAMAP-Rule" id="MF_00484"/>
    </source>
</evidence>
<dbReference type="Pfam" id="PF08323">
    <property type="entry name" value="Glyco_transf_5"/>
    <property type="match status" value="1"/>
</dbReference>
<feature type="domain" description="Starch synthase catalytic" evidence="7">
    <location>
        <begin position="4"/>
        <end position="224"/>
    </location>
</feature>
<proteinExistence type="inferred from homology"/>
<dbReference type="PANTHER" id="PTHR45825:SF11">
    <property type="entry name" value="ALPHA AMYLASE DOMAIN-CONTAINING PROTEIN"/>
    <property type="match status" value="1"/>
</dbReference>
<evidence type="ECO:0000256" key="4">
    <source>
        <dbReference type="ARBA" id="ARBA00022679"/>
    </source>
</evidence>
<comment type="pathway">
    <text evidence="6">Glycan biosynthesis; glycogen biosynthesis.</text>
</comment>
<dbReference type="RefSeq" id="WP_107137773.1">
    <property type="nucleotide sequence ID" value="NZ_PYSV01000007.1"/>
</dbReference>
<dbReference type="AlphaFoldDB" id="A0A2T3W8G2"/>
<feature type="binding site" evidence="6">
    <location>
        <position position="15"/>
    </location>
    <ligand>
        <name>ADP-alpha-D-glucose</name>
        <dbReference type="ChEBI" id="CHEBI:57498"/>
    </ligand>
</feature>
<dbReference type="PANTHER" id="PTHR45825">
    <property type="entry name" value="GRANULE-BOUND STARCH SYNTHASE 1, CHLOROPLASTIC/AMYLOPLASTIC"/>
    <property type="match status" value="1"/>
</dbReference>
<evidence type="ECO:0000256" key="2">
    <source>
        <dbReference type="ARBA" id="ARBA00010281"/>
    </source>
</evidence>
<dbReference type="OrthoDB" id="9808590at2"/>
<dbReference type="EMBL" id="PYSV01000007">
    <property type="protein sequence ID" value="PTA68179.1"/>
    <property type="molecule type" value="Genomic_DNA"/>
</dbReference>
<dbReference type="GO" id="GO:0009011">
    <property type="term" value="F:alpha-1,4-glucan glucosyltransferase (ADP-glucose donor) activity"/>
    <property type="evidence" value="ECO:0007669"/>
    <property type="project" value="UniProtKB-UniRule"/>
</dbReference>
<dbReference type="InterPro" id="IPR011835">
    <property type="entry name" value="GS/SS"/>
</dbReference>
<sequence>MRAVHVASEVFPFSRSGGLGDVLGALPAVQARQGARVTVVSPWYADIRQEVQEVWRGELWAPGNPALGEVRVGEAEIQGVRHLFLGLPVFDRPGLYHPDDVWRYSQFGRAVGPVLDVLGLVPEVLHGHDWQAGLAVAWARLRGIPAVFSIHNLQYQGRWNLPEAAPWTGLPGWALTPDTLEFYGDVSLMKAGLVFASQVTTVSPTYAREILTPEYGEGLQGLLQRLAGEGRLSGILNGLDQERWNPRTDPDIRPYRDLRGKVAAGRALRAEFGLDGAPVLGVVSRLAEQKGMDLLLSALPELVQDWNVVVLGGGDPRLEAGLRDWAAHGRVAYVGGMNEPLAHRIYAGADAFAMPSRFEPCGLSQMIAMRYGTLPVVRETGGLVDTVPHNVGFRFGPATPDAFLAACREARAACEDRVDWRARVKRAMALDFSWDGPTGAYLGLYEAVRSAPLKPVEGLA</sequence>
<dbReference type="GO" id="GO:0004373">
    <property type="term" value="F:alpha-1,4-glucan glucosyltransferase (UDP-glucose donor) activity"/>
    <property type="evidence" value="ECO:0007669"/>
    <property type="project" value="InterPro"/>
</dbReference>
<reference evidence="8 9" key="1">
    <citation type="submission" date="2018-03" db="EMBL/GenBank/DDBJ databases">
        <title>Draft genome of Deinococcus sp. OD32.</title>
        <authorList>
            <person name="Wang X.-P."/>
            <person name="Du Z.-J."/>
        </authorList>
    </citation>
    <scope>NUCLEOTIDE SEQUENCE [LARGE SCALE GENOMIC DNA]</scope>
    <source>
        <strain evidence="8 9">OD32</strain>
    </source>
</reference>
<comment type="catalytic activity">
    <reaction evidence="1 6">
        <text>[(1-&gt;4)-alpha-D-glucosyl](n) + ADP-alpha-D-glucose = [(1-&gt;4)-alpha-D-glucosyl](n+1) + ADP + H(+)</text>
        <dbReference type="Rhea" id="RHEA:18189"/>
        <dbReference type="Rhea" id="RHEA-COMP:9584"/>
        <dbReference type="Rhea" id="RHEA-COMP:9587"/>
        <dbReference type="ChEBI" id="CHEBI:15378"/>
        <dbReference type="ChEBI" id="CHEBI:15444"/>
        <dbReference type="ChEBI" id="CHEBI:57498"/>
        <dbReference type="ChEBI" id="CHEBI:456216"/>
        <dbReference type="EC" id="2.4.1.21"/>
    </reaction>
</comment>
<evidence type="ECO:0000313" key="9">
    <source>
        <dbReference type="Proteomes" id="UP000240317"/>
    </source>
</evidence>
<keyword evidence="9" id="KW-1185">Reference proteome</keyword>
<comment type="caution">
    <text evidence="8">The sequence shown here is derived from an EMBL/GenBank/DDBJ whole genome shotgun (WGS) entry which is preliminary data.</text>
</comment>
<comment type="function">
    <text evidence="6">Synthesizes alpha-1,4-glucan chains using ADP-glucose.</text>
</comment>
<keyword evidence="3 6" id="KW-0328">Glycosyltransferase</keyword>
<dbReference type="CDD" id="cd03791">
    <property type="entry name" value="GT5_Glycogen_synthase_DULL1-like"/>
    <property type="match status" value="1"/>
</dbReference>
<protein>
    <recommendedName>
        <fullName evidence="6">Glycogen synthase</fullName>
        <ecNumber evidence="6">2.4.1.21</ecNumber>
    </recommendedName>
    <alternativeName>
        <fullName evidence="6">Starch [bacterial glycogen] synthase</fullName>
    </alternativeName>
</protein>
<keyword evidence="5 6" id="KW-0320">Glycogen biosynthesis</keyword>
<evidence type="ECO:0000256" key="5">
    <source>
        <dbReference type="ARBA" id="ARBA00023056"/>
    </source>
</evidence>
<dbReference type="NCBIfam" id="TIGR02095">
    <property type="entry name" value="glgA"/>
    <property type="match status" value="1"/>
</dbReference>
<dbReference type="Gene3D" id="3.40.50.2000">
    <property type="entry name" value="Glycogen Phosphorylase B"/>
    <property type="match status" value="2"/>
</dbReference>
<comment type="similarity">
    <text evidence="2 6">Belongs to the glycosyltransferase 1 family. Bacterial/plant glycogen synthase subfamily.</text>
</comment>
<organism evidence="8 9">
    <name type="scientific">Deinococcus arcticus</name>
    <dbReference type="NCBI Taxonomy" id="2136176"/>
    <lineage>
        <taxon>Bacteria</taxon>
        <taxon>Thermotogati</taxon>
        <taxon>Deinococcota</taxon>
        <taxon>Deinococci</taxon>
        <taxon>Deinococcales</taxon>
        <taxon>Deinococcaceae</taxon>
        <taxon>Deinococcus</taxon>
    </lineage>
</organism>
<accession>A0A2T3W8G2</accession>
<evidence type="ECO:0000259" key="7">
    <source>
        <dbReference type="Pfam" id="PF08323"/>
    </source>
</evidence>
<evidence type="ECO:0000256" key="3">
    <source>
        <dbReference type="ARBA" id="ARBA00022676"/>
    </source>
</evidence>
<evidence type="ECO:0000256" key="1">
    <source>
        <dbReference type="ARBA" id="ARBA00001478"/>
    </source>
</evidence>
<dbReference type="InterPro" id="IPR013534">
    <property type="entry name" value="Starch_synth_cat_dom"/>
</dbReference>
<dbReference type="Pfam" id="PF13692">
    <property type="entry name" value="Glyco_trans_1_4"/>
    <property type="match status" value="1"/>
</dbReference>
<dbReference type="GO" id="GO:0005978">
    <property type="term" value="P:glycogen biosynthetic process"/>
    <property type="evidence" value="ECO:0007669"/>
    <property type="project" value="UniProtKB-UniRule"/>
</dbReference>
<dbReference type="Proteomes" id="UP000240317">
    <property type="component" value="Unassembled WGS sequence"/>
</dbReference>
<dbReference type="EC" id="2.4.1.21" evidence="6"/>
<keyword evidence="4 6" id="KW-0808">Transferase</keyword>
<gene>
    <name evidence="6" type="primary">glgA</name>
    <name evidence="8" type="ORF">C8263_08920</name>
</gene>
<dbReference type="SUPFAM" id="SSF53756">
    <property type="entry name" value="UDP-Glycosyltransferase/glycogen phosphorylase"/>
    <property type="match status" value="1"/>
</dbReference>
<dbReference type="UniPathway" id="UPA00164"/>
<name>A0A2T3W8G2_9DEIO</name>
<evidence type="ECO:0000313" key="8">
    <source>
        <dbReference type="EMBL" id="PTA68179.1"/>
    </source>
</evidence>
<dbReference type="HAMAP" id="MF_00484">
    <property type="entry name" value="Glycogen_synth"/>
    <property type="match status" value="1"/>
</dbReference>